<dbReference type="Pfam" id="PF13340">
    <property type="entry name" value="DUF4096"/>
    <property type="match status" value="1"/>
</dbReference>
<evidence type="ECO:0000313" key="3">
    <source>
        <dbReference type="Proteomes" id="UP000436522"/>
    </source>
</evidence>
<evidence type="ECO:0000313" key="2">
    <source>
        <dbReference type="EMBL" id="GFE51621.1"/>
    </source>
</evidence>
<organism evidence="2 3">
    <name type="scientific">Roseobacter cerasinus</name>
    <dbReference type="NCBI Taxonomy" id="2602289"/>
    <lineage>
        <taxon>Bacteria</taxon>
        <taxon>Pseudomonadati</taxon>
        <taxon>Pseudomonadota</taxon>
        <taxon>Alphaproteobacteria</taxon>
        <taxon>Rhodobacterales</taxon>
        <taxon>Roseobacteraceae</taxon>
        <taxon>Roseobacter</taxon>
    </lineage>
</organism>
<feature type="domain" description="Insertion element IS402-like" evidence="1">
    <location>
        <begin position="7"/>
        <end position="53"/>
    </location>
</feature>
<comment type="caution">
    <text evidence="2">The sequence shown here is derived from an EMBL/GenBank/DDBJ whole genome shotgun (WGS) entry which is preliminary data.</text>
</comment>
<protein>
    <recommendedName>
        <fullName evidence="1">Insertion element IS402-like domain-containing protein</fullName>
    </recommendedName>
</protein>
<dbReference type="AlphaFoldDB" id="A0A640VX07"/>
<dbReference type="EMBL" id="BLIV01000007">
    <property type="protein sequence ID" value="GFE51621.1"/>
    <property type="molecule type" value="Genomic_DNA"/>
</dbReference>
<name>A0A640VX07_9RHOB</name>
<reference evidence="2 3" key="1">
    <citation type="submission" date="2019-12" db="EMBL/GenBank/DDBJ databases">
        <title>Roseobacter cerasinus sp. nov., isolated from seawater around aquaculture.</title>
        <authorList>
            <person name="Muramatsu S."/>
            <person name="Takabe Y."/>
            <person name="Mori K."/>
            <person name="Takaichi S."/>
            <person name="Hanada S."/>
        </authorList>
    </citation>
    <scope>NUCLEOTIDE SEQUENCE [LARGE SCALE GENOMIC DNA]</scope>
    <source>
        <strain evidence="2 3">AI77</strain>
    </source>
</reference>
<proteinExistence type="predicted"/>
<dbReference type="InterPro" id="IPR025161">
    <property type="entry name" value="IS402-like_dom"/>
</dbReference>
<gene>
    <name evidence="2" type="ORF">So717_33740</name>
</gene>
<evidence type="ECO:0000259" key="1">
    <source>
        <dbReference type="Pfam" id="PF13340"/>
    </source>
</evidence>
<accession>A0A640VX07</accession>
<keyword evidence="3" id="KW-1185">Reference proteome</keyword>
<dbReference type="Proteomes" id="UP000436522">
    <property type="component" value="Unassembled WGS sequence"/>
</dbReference>
<sequence>MSDLFRLSDTQMARLEPVFPKSDGKRRVEDRRELSGIMSINRNGLRWHDAPLQSWP</sequence>